<dbReference type="RefSeq" id="XP_013923221.1">
    <property type="nucleotide sequence ID" value="XM_014067746.1"/>
</dbReference>
<name>A0A6I9YG96_9SAUR</name>
<feature type="compositionally biased region" description="Polar residues" evidence="1">
    <location>
        <begin position="22"/>
        <end position="35"/>
    </location>
</feature>
<accession>A0A6I9YG96</accession>
<proteinExistence type="predicted"/>
<dbReference type="AlphaFoldDB" id="A0A6I9YG96"/>
<dbReference type="PRINTS" id="PR01635">
    <property type="entry name" value="LVDCCALPHA1C"/>
</dbReference>
<feature type="region of interest" description="Disordered" evidence="1">
    <location>
        <begin position="1"/>
        <end position="69"/>
    </location>
</feature>
<reference evidence="3" key="1">
    <citation type="submission" date="2025-08" db="UniProtKB">
        <authorList>
            <consortium name="RefSeq"/>
        </authorList>
    </citation>
    <scope>IDENTIFICATION</scope>
    <source>
        <tissue evidence="3">Skeletal muscle</tissue>
    </source>
</reference>
<dbReference type="Proteomes" id="UP000504617">
    <property type="component" value="Unplaced"/>
</dbReference>
<dbReference type="GO" id="GO:0005891">
    <property type="term" value="C:voltage-gated calcium channel complex"/>
    <property type="evidence" value="ECO:0007669"/>
    <property type="project" value="InterPro"/>
</dbReference>
<protein>
    <submittedName>
        <fullName evidence="3">Voltage-dependent L-type calcium channel subunit alpha-1C-like</fullName>
    </submittedName>
</protein>
<evidence type="ECO:0000313" key="3">
    <source>
        <dbReference type="RefSeq" id="XP_013923221.1"/>
    </source>
</evidence>
<feature type="compositionally biased region" description="Basic and acidic residues" evidence="1">
    <location>
        <begin position="1"/>
        <end position="12"/>
    </location>
</feature>
<gene>
    <name evidence="3" type="primary">LOC106549981</name>
</gene>
<dbReference type="InterPro" id="IPR005451">
    <property type="entry name" value="VDCC_L_a1csu"/>
</dbReference>
<dbReference type="GO" id="GO:0005245">
    <property type="term" value="F:voltage-gated calcium channel activity"/>
    <property type="evidence" value="ECO:0007669"/>
    <property type="project" value="InterPro"/>
</dbReference>
<dbReference type="KEGG" id="tsr:106549981"/>
<organism evidence="2 3">
    <name type="scientific">Thamnophis sirtalis</name>
    <dbReference type="NCBI Taxonomy" id="35019"/>
    <lineage>
        <taxon>Eukaryota</taxon>
        <taxon>Metazoa</taxon>
        <taxon>Chordata</taxon>
        <taxon>Craniata</taxon>
        <taxon>Vertebrata</taxon>
        <taxon>Euteleostomi</taxon>
        <taxon>Lepidosauria</taxon>
        <taxon>Squamata</taxon>
        <taxon>Bifurcata</taxon>
        <taxon>Unidentata</taxon>
        <taxon>Episquamata</taxon>
        <taxon>Toxicofera</taxon>
        <taxon>Serpentes</taxon>
        <taxon>Colubroidea</taxon>
        <taxon>Colubridae</taxon>
        <taxon>Natricinae</taxon>
        <taxon>Thamnophis</taxon>
    </lineage>
</organism>
<sequence>MEGETKEEKIELKSITADGESPASNKSNTDEYQPNENEEKNPYPTAETPGEEDEEEQPEMPVGPRPRPMSELHLKEKAVPMPEATAFFVFSPSNKYVVSCMNLCHHENSPNNMLLSKCG</sequence>
<evidence type="ECO:0000256" key="1">
    <source>
        <dbReference type="SAM" id="MobiDB-lite"/>
    </source>
</evidence>
<dbReference type="OrthoDB" id="431720at2759"/>
<keyword evidence="2" id="KW-1185">Reference proteome</keyword>
<dbReference type="GeneID" id="106549981"/>
<evidence type="ECO:0000313" key="2">
    <source>
        <dbReference type="Proteomes" id="UP000504617"/>
    </source>
</evidence>
<feature type="compositionally biased region" description="Acidic residues" evidence="1">
    <location>
        <begin position="49"/>
        <end position="58"/>
    </location>
</feature>